<proteinExistence type="predicted"/>
<dbReference type="EMBL" id="AYRZ02000011">
    <property type="protein sequence ID" value="PHT68906.1"/>
    <property type="molecule type" value="Genomic_DNA"/>
</dbReference>
<evidence type="ECO:0000313" key="2">
    <source>
        <dbReference type="Proteomes" id="UP000222542"/>
    </source>
</evidence>
<name>A0A2G2YGM9_CAPAN</name>
<reference evidence="1 2" key="1">
    <citation type="journal article" date="2014" name="Nat. Genet.">
        <title>Genome sequence of the hot pepper provides insights into the evolution of pungency in Capsicum species.</title>
        <authorList>
            <person name="Kim S."/>
            <person name="Park M."/>
            <person name="Yeom S.I."/>
            <person name="Kim Y.M."/>
            <person name="Lee J.M."/>
            <person name="Lee H.A."/>
            <person name="Seo E."/>
            <person name="Choi J."/>
            <person name="Cheong K."/>
            <person name="Kim K.T."/>
            <person name="Jung K."/>
            <person name="Lee G.W."/>
            <person name="Oh S.K."/>
            <person name="Bae C."/>
            <person name="Kim S.B."/>
            <person name="Lee H.Y."/>
            <person name="Kim S.Y."/>
            <person name="Kim M.S."/>
            <person name="Kang B.C."/>
            <person name="Jo Y.D."/>
            <person name="Yang H.B."/>
            <person name="Jeong H.J."/>
            <person name="Kang W.H."/>
            <person name="Kwon J.K."/>
            <person name="Shin C."/>
            <person name="Lim J.Y."/>
            <person name="Park J.H."/>
            <person name="Huh J.H."/>
            <person name="Kim J.S."/>
            <person name="Kim B.D."/>
            <person name="Cohen O."/>
            <person name="Paran I."/>
            <person name="Suh M.C."/>
            <person name="Lee S.B."/>
            <person name="Kim Y.K."/>
            <person name="Shin Y."/>
            <person name="Noh S.J."/>
            <person name="Park J."/>
            <person name="Seo Y.S."/>
            <person name="Kwon S.Y."/>
            <person name="Kim H.A."/>
            <person name="Park J.M."/>
            <person name="Kim H.J."/>
            <person name="Choi S.B."/>
            <person name="Bosland P.W."/>
            <person name="Reeves G."/>
            <person name="Jo S.H."/>
            <person name="Lee B.W."/>
            <person name="Cho H.T."/>
            <person name="Choi H.S."/>
            <person name="Lee M.S."/>
            <person name="Yu Y."/>
            <person name="Do Choi Y."/>
            <person name="Park B.S."/>
            <person name="van Deynze A."/>
            <person name="Ashrafi H."/>
            <person name="Hill T."/>
            <person name="Kim W.T."/>
            <person name="Pai H.S."/>
            <person name="Ahn H.K."/>
            <person name="Yeam I."/>
            <person name="Giovannoni J.J."/>
            <person name="Rose J.K."/>
            <person name="Sorensen I."/>
            <person name="Lee S.J."/>
            <person name="Kim R.W."/>
            <person name="Choi I.Y."/>
            <person name="Choi B.S."/>
            <person name="Lim J.S."/>
            <person name="Lee Y.H."/>
            <person name="Choi D."/>
        </authorList>
    </citation>
    <scope>NUCLEOTIDE SEQUENCE [LARGE SCALE GENOMIC DNA]</scope>
    <source>
        <strain evidence="2">cv. CM334</strain>
    </source>
</reference>
<accession>A0A2G2YGM9</accession>
<reference evidence="1 2" key="2">
    <citation type="journal article" date="2017" name="Genome Biol.">
        <title>New reference genome sequences of hot pepper reveal the massive evolution of plant disease-resistance genes by retroduplication.</title>
        <authorList>
            <person name="Kim S."/>
            <person name="Park J."/>
            <person name="Yeom S.I."/>
            <person name="Kim Y.M."/>
            <person name="Seo E."/>
            <person name="Kim K.T."/>
            <person name="Kim M.S."/>
            <person name="Lee J.M."/>
            <person name="Cheong K."/>
            <person name="Shin H.S."/>
            <person name="Kim S.B."/>
            <person name="Han K."/>
            <person name="Lee J."/>
            <person name="Park M."/>
            <person name="Lee H.A."/>
            <person name="Lee H.Y."/>
            <person name="Lee Y."/>
            <person name="Oh S."/>
            <person name="Lee J.H."/>
            <person name="Choi E."/>
            <person name="Choi E."/>
            <person name="Lee S.E."/>
            <person name="Jeon J."/>
            <person name="Kim H."/>
            <person name="Choi G."/>
            <person name="Song H."/>
            <person name="Lee J."/>
            <person name="Lee S.C."/>
            <person name="Kwon J.K."/>
            <person name="Lee H.Y."/>
            <person name="Koo N."/>
            <person name="Hong Y."/>
            <person name="Kim R.W."/>
            <person name="Kang W.H."/>
            <person name="Huh J.H."/>
            <person name="Kang B.C."/>
            <person name="Yang T.J."/>
            <person name="Lee Y.H."/>
            <person name="Bennetzen J.L."/>
            <person name="Choi D."/>
        </authorList>
    </citation>
    <scope>NUCLEOTIDE SEQUENCE [LARGE SCALE GENOMIC DNA]</scope>
    <source>
        <strain evidence="2">cv. CM334</strain>
    </source>
</reference>
<dbReference type="Gramene" id="PHT68906">
    <property type="protein sequence ID" value="PHT68906"/>
    <property type="gene ID" value="T459_28393"/>
</dbReference>
<keyword evidence="2" id="KW-1185">Reference proteome</keyword>
<organism evidence="1 2">
    <name type="scientific">Capsicum annuum</name>
    <name type="common">Capsicum pepper</name>
    <dbReference type="NCBI Taxonomy" id="4072"/>
    <lineage>
        <taxon>Eukaryota</taxon>
        <taxon>Viridiplantae</taxon>
        <taxon>Streptophyta</taxon>
        <taxon>Embryophyta</taxon>
        <taxon>Tracheophyta</taxon>
        <taxon>Spermatophyta</taxon>
        <taxon>Magnoliopsida</taxon>
        <taxon>eudicotyledons</taxon>
        <taxon>Gunneridae</taxon>
        <taxon>Pentapetalae</taxon>
        <taxon>asterids</taxon>
        <taxon>lamiids</taxon>
        <taxon>Solanales</taxon>
        <taxon>Solanaceae</taxon>
        <taxon>Solanoideae</taxon>
        <taxon>Capsiceae</taxon>
        <taxon>Capsicum</taxon>
    </lineage>
</organism>
<gene>
    <name evidence="1" type="ORF">T459_28393</name>
</gene>
<sequence length="68" mass="7131">MYIPPVNNVKYDLEELMSEQLVESSQVGPTVNTANLPLPAVNHIGLHDCTASSSGSKDGFASTMGAPV</sequence>
<protein>
    <submittedName>
        <fullName evidence="1">Uncharacterized protein</fullName>
    </submittedName>
</protein>
<dbReference type="AlphaFoldDB" id="A0A2G2YGM9"/>
<evidence type="ECO:0000313" key="1">
    <source>
        <dbReference type="EMBL" id="PHT68906.1"/>
    </source>
</evidence>
<comment type="caution">
    <text evidence="1">The sequence shown here is derived from an EMBL/GenBank/DDBJ whole genome shotgun (WGS) entry which is preliminary data.</text>
</comment>
<dbReference type="Proteomes" id="UP000222542">
    <property type="component" value="Unassembled WGS sequence"/>
</dbReference>